<dbReference type="EMBL" id="HBKQ01043051">
    <property type="protein sequence ID" value="CAE2267223.1"/>
    <property type="molecule type" value="Transcribed_RNA"/>
</dbReference>
<reference evidence="2" key="1">
    <citation type="submission" date="2021-01" db="EMBL/GenBank/DDBJ databases">
        <authorList>
            <person name="Corre E."/>
            <person name="Pelletier E."/>
            <person name="Niang G."/>
            <person name="Scheremetjew M."/>
            <person name="Finn R."/>
            <person name="Kale V."/>
            <person name="Holt S."/>
            <person name="Cochrane G."/>
            <person name="Meng A."/>
            <person name="Brown T."/>
            <person name="Cohen L."/>
        </authorList>
    </citation>
    <scope>NUCLEOTIDE SEQUENCE</scope>
    <source>
        <strain evidence="2">Isolate 1302-5</strain>
    </source>
</reference>
<evidence type="ECO:0000256" key="1">
    <source>
        <dbReference type="SAM" id="MobiDB-lite"/>
    </source>
</evidence>
<name>A0A7S4JLN2_9STRA</name>
<feature type="region of interest" description="Disordered" evidence="1">
    <location>
        <begin position="1"/>
        <end position="91"/>
    </location>
</feature>
<sequence>MKLPSPRRRTSDDSAARESAPPSTSPRENMVADPSPCPSEGAGGATVADVIEGGGWGDAASAVGSPTSAGPGADHGGKTKENAASWNKVKGGRARSTVEISVEASAVYKICTTDPQGDEMEDTWAMLQTRFLQNFRLSGGPNGRIMRGEEIVQMNFVEGLVEDDAFSRVFQGRRKGADAAERLLKYASSLGMR</sequence>
<organism evidence="2">
    <name type="scientific">Odontella aurita</name>
    <dbReference type="NCBI Taxonomy" id="265563"/>
    <lineage>
        <taxon>Eukaryota</taxon>
        <taxon>Sar</taxon>
        <taxon>Stramenopiles</taxon>
        <taxon>Ochrophyta</taxon>
        <taxon>Bacillariophyta</taxon>
        <taxon>Mediophyceae</taxon>
        <taxon>Biddulphiophycidae</taxon>
        <taxon>Eupodiscales</taxon>
        <taxon>Odontellaceae</taxon>
        <taxon>Odontella</taxon>
    </lineage>
</organism>
<proteinExistence type="predicted"/>
<dbReference type="AlphaFoldDB" id="A0A7S4JLN2"/>
<accession>A0A7S4JLN2</accession>
<protein>
    <submittedName>
        <fullName evidence="2">Uncharacterized protein</fullName>
    </submittedName>
</protein>
<gene>
    <name evidence="2" type="ORF">OAUR00152_LOCUS29644</name>
</gene>
<evidence type="ECO:0000313" key="2">
    <source>
        <dbReference type="EMBL" id="CAE2267223.1"/>
    </source>
</evidence>